<dbReference type="Pfam" id="PF25876">
    <property type="entry name" value="HH_MFP_RND"/>
    <property type="match status" value="1"/>
</dbReference>
<dbReference type="PANTHER" id="PTHR30386:SF24">
    <property type="entry name" value="MULTIDRUG RESISTANCE EFFLUX PUMP"/>
    <property type="match status" value="1"/>
</dbReference>
<dbReference type="PANTHER" id="PTHR30386">
    <property type="entry name" value="MEMBRANE FUSION SUBUNIT OF EMRAB-TOLC MULTIDRUG EFFLUX PUMP"/>
    <property type="match status" value="1"/>
</dbReference>
<proteinExistence type="predicted"/>
<sequence length="375" mass="39320">MTKHLFHTLLAAAIGIVAVGFILFAWQLPPFNSPVTSTNNAYVHGKVTTIAPQLSGLVTDVPVSDFQQVSKGDVLARIDDRSYVQAVASAEASLRSAKASLANNAISIASAKASVTSKIAALDSAKAALDTAQTNWDREQRLKQRGFVAQSDLDDAQLTLNQDKAAVEQAKAAIAVAQQAQKTAEANDSTLQATVDSAQAALETAQINLSNTVIRAPEDGRLGQISVRVGQYVSAGTTLMSHVGAQTWVIANFNETQLAGMKIGQPVSFRVDAMGGKRFTGVIEQFSPATGSQFSVLPSSNATGNFTKIAQRVPVRITIDPDQGQAARLVPGLSVEVSVDRSLPGNPKAARKTAENDDGAALPTGVLDTDTESPT</sequence>
<keyword evidence="8" id="KW-1185">Reference proteome</keyword>
<dbReference type="Gene3D" id="2.40.50.100">
    <property type="match status" value="1"/>
</dbReference>
<feature type="domain" description="Multidrug resistance protein MdtA-like barrel-sandwich hybrid" evidence="5">
    <location>
        <begin position="47"/>
        <end position="239"/>
    </location>
</feature>
<evidence type="ECO:0000259" key="4">
    <source>
        <dbReference type="Pfam" id="PF25876"/>
    </source>
</evidence>
<comment type="caution">
    <text evidence="7">The sequence shown here is derived from an EMBL/GenBank/DDBJ whole genome shotgun (WGS) entry which is preliminary data.</text>
</comment>
<feature type="coiled-coil region" evidence="1">
    <location>
        <begin position="153"/>
        <end position="187"/>
    </location>
</feature>
<reference evidence="7 8" key="1">
    <citation type="submission" date="2019-12" db="EMBL/GenBank/DDBJ databases">
        <authorList>
            <person name="Li M."/>
        </authorList>
    </citation>
    <scope>NUCLEOTIDE SEQUENCE [LARGE SCALE GENOMIC DNA]</scope>
    <source>
        <strain evidence="7 8">GBMRC 2024</strain>
    </source>
</reference>
<dbReference type="Pfam" id="PF25963">
    <property type="entry name" value="Beta-barrel_AAEA"/>
    <property type="match status" value="1"/>
</dbReference>
<dbReference type="InterPro" id="IPR058624">
    <property type="entry name" value="MdtA-like_HH"/>
</dbReference>
<name>A0A6L7FZG7_9RHOB</name>
<evidence type="ECO:0000256" key="1">
    <source>
        <dbReference type="SAM" id="Coils"/>
    </source>
</evidence>
<organism evidence="7 8">
    <name type="scientific">Pseudooceanicola albus</name>
    <dbReference type="NCBI Taxonomy" id="2692189"/>
    <lineage>
        <taxon>Bacteria</taxon>
        <taxon>Pseudomonadati</taxon>
        <taxon>Pseudomonadota</taxon>
        <taxon>Alphaproteobacteria</taxon>
        <taxon>Rhodobacterales</taxon>
        <taxon>Paracoccaceae</taxon>
        <taxon>Pseudooceanicola</taxon>
    </lineage>
</organism>
<dbReference type="GO" id="GO:0055085">
    <property type="term" value="P:transmembrane transport"/>
    <property type="evidence" value="ECO:0007669"/>
    <property type="project" value="InterPro"/>
</dbReference>
<keyword evidence="3" id="KW-1133">Transmembrane helix</keyword>
<feature type="domain" description="Multidrug resistance protein MdtA-like alpha-helical hairpin" evidence="4">
    <location>
        <begin position="120"/>
        <end position="178"/>
    </location>
</feature>
<dbReference type="SUPFAM" id="SSF111369">
    <property type="entry name" value="HlyD-like secretion proteins"/>
    <property type="match status" value="3"/>
</dbReference>
<gene>
    <name evidence="7" type="ORF">GR170_02265</name>
</gene>
<feature type="transmembrane region" description="Helical" evidence="3">
    <location>
        <begin position="7"/>
        <end position="28"/>
    </location>
</feature>
<evidence type="ECO:0000259" key="5">
    <source>
        <dbReference type="Pfam" id="PF25917"/>
    </source>
</evidence>
<dbReference type="Proteomes" id="UP000477911">
    <property type="component" value="Unassembled WGS sequence"/>
</dbReference>
<dbReference type="InterPro" id="IPR058634">
    <property type="entry name" value="AaeA-lik-b-barrel"/>
</dbReference>
<accession>A0A6L7FZG7</accession>
<dbReference type="Pfam" id="PF25917">
    <property type="entry name" value="BSH_RND"/>
    <property type="match status" value="1"/>
</dbReference>
<evidence type="ECO:0000313" key="8">
    <source>
        <dbReference type="Proteomes" id="UP000477911"/>
    </source>
</evidence>
<dbReference type="InterPro" id="IPR050739">
    <property type="entry name" value="MFP"/>
</dbReference>
<feature type="domain" description="p-hydroxybenzoic acid efflux pump subunit AaeA-like beta-barrel" evidence="6">
    <location>
        <begin position="248"/>
        <end position="339"/>
    </location>
</feature>
<evidence type="ECO:0000259" key="6">
    <source>
        <dbReference type="Pfam" id="PF25963"/>
    </source>
</evidence>
<dbReference type="Gene3D" id="2.40.30.170">
    <property type="match status" value="1"/>
</dbReference>
<evidence type="ECO:0000313" key="7">
    <source>
        <dbReference type="EMBL" id="MXN16646.1"/>
    </source>
</evidence>
<keyword evidence="3" id="KW-0472">Membrane</keyword>
<dbReference type="InterPro" id="IPR058625">
    <property type="entry name" value="MdtA-like_BSH"/>
</dbReference>
<dbReference type="Gene3D" id="1.10.287.470">
    <property type="entry name" value="Helix hairpin bin"/>
    <property type="match status" value="1"/>
</dbReference>
<dbReference type="AlphaFoldDB" id="A0A6L7FZG7"/>
<evidence type="ECO:0000256" key="2">
    <source>
        <dbReference type="SAM" id="MobiDB-lite"/>
    </source>
</evidence>
<dbReference type="EMBL" id="WUMU01000001">
    <property type="protein sequence ID" value="MXN16646.1"/>
    <property type="molecule type" value="Genomic_DNA"/>
</dbReference>
<feature type="region of interest" description="Disordered" evidence="2">
    <location>
        <begin position="341"/>
        <end position="375"/>
    </location>
</feature>
<keyword evidence="1" id="KW-0175">Coiled coil</keyword>
<keyword evidence="3" id="KW-0812">Transmembrane</keyword>
<evidence type="ECO:0000256" key="3">
    <source>
        <dbReference type="SAM" id="Phobius"/>
    </source>
</evidence>
<protein>
    <submittedName>
        <fullName evidence="7">Biotin/lipoyl-binding protein</fullName>
    </submittedName>
</protein>